<dbReference type="InterPro" id="IPR001296">
    <property type="entry name" value="Glyco_trans_1"/>
</dbReference>
<evidence type="ECO:0000313" key="6">
    <source>
        <dbReference type="Proteomes" id="UP000199288"/>
    </source>
</evidence>
<organism evidence="5 6">
    <name type="scientific">Bowdeniella nasicola</name>
    <dbReference type="NCBI Taxonomy" id="208480"/>
    <lineage>
        <taxon>Bacteria</taxon>
        <taxon>Bacillati</taxon>
        <taxon>Actinomycetota</taxon>
        <taxon>Actinomycetes</taxon>
        <taxon>Actinomycetales</taxon>
        <taxon>Actinomycetaceae</taxon>
        <taxon>Bowdeniella</taxon>
    </lineage>
</organism>
<dbReference type="Pfam" id="PF00534">
    <property type="entry name" value="Glycos_transf_1"/>
    <property type="match status" value="1"/>
</dbReference>
<keyword evidence="1" id="KW-0328">Glycosyltransferase</keyword>
<dbReference type="Pfam" id="PF13579">
    <property type="entry name" value="Glyco_trans_4_4"/>
    <property type="match status" value="1"/>
</dbReference>
<dbReference type="Proteomes" id="UP000199288">
    <property type="component" value="Unassembled WGS sequence"/>
</dbReference>
<sequence>MRIGFISLHTSPLAEPGRADAGGMNVVVNRTACQLAELGHEVEMFTRRSDPEAPAVTEVREGVRLILLDAGPAAPLAKSEMERAIEPFSAELRRVLSGGAIGGITLEPLDVIHSHHWFSGVAALPVARELGIAHIQSYHSVAAPKNASSLALGEPSESEGRIDGERRVGQGSDLVVAVSHIEADTIVARYRVPDDKVRIARPGVGVEFFTPRTCPPPEQPYLLFAARLQPLKGADLALEMFAKVREQLNGAAGGAGGADAAGGASGALERYRGLRLVLAGAASDDHDAYPDELRAQAERLGVADAVDFAGACSREKLACLMREAALFVLPSWSETFGLVALESQASGVPMIGWLGAGGLAEAVAPGGLLMESRDADDWAEAIVHLLGDDKRLAAAGESAREFALEHTWRHTATDLVCAYQEVLA</sequence>
<dbReference type="OrthoDB" id="9810929at2"/>
<reference evidence="6" key="1">
    <citation type="submission" date="2016-10" db="EMBL/GenBank/DDBJ databases">
        <authorList>
            <person name="Varghese N."/>
            <person name="Submissions S."/>
        </authorList>
    </citation>
    <scope>NUCLEOTIDE SEQUENCE [LARGE SCALE GENOMIC DNA]</scope>
    <source>
        <strain evidence="6">KPR-1</strain>
    </source>
</reference>
<accession>A0A1H4BMK4</accession>
<evidence type="ECO:0000256" key="2">
    <source>
        <dbReference type="ARBA" id="ARBA00022679"/>
    </source>
</evidence>
<dbReference type="SUPFAM" id="SSF53756">
    <property type="entry name" value="UDP-Glycosyltransferase/glycogen phosphorylase"/>
    <property type="match status" value="1"/>
</dbReference>
<dbReference type="EMBL" id="FNQV01000010">
    <property type="protein sequence ID" value="SEA49370.1"/>
    <property type="molecule type" value="Genomic_DNA"/>
</dbReference>
<dbReference type="Gene3D" id="3.40.50.2000">
    <property type="entry name" value="Glycogen Phosphorylase B"/>
    <property type="match status" value="2"/>
</dbReference>
<dbReference type="InterPro" id="IPR050194">
    <property type="entry name" value="Glycosyltransferase_grp1"/>
</dbReference>
<evidence type="ECO:0000259" key="4">
    <source>
        <dbReference type="Pfam" id="PF13579"/>
    </source>
</evidence>
<dbReference type="PANTHER" id="PTHR45947">
    <property type="entry name" value="SULFOQUINOVOSYL TRANSFERASE SQD2"/>
    <property type="match status" value="1"/>
</dbReference>
<evidence type="ECO:0000259" key="3">
    <source>
        <dbReference type="Pfam" id="PF00534"/>
    </source>
</evidence>
<proteinExistence type="predicted"/>
<protein>
    <submittedName>
        <fullName evidence="5">D-inositol-3-phosphate glycosyltransferase</fullName>
    </submittedName>
</protein>
<dbReference type="RefSeq" id="WP_092564919.1">
    <property type="nucleotide sequence ID" value="NZ_FNQV01000010.1"/>
</dbReference>
<keyword evidence="6" id="KW-1185">Reference proteome</keyword>
<dbReference type="AlphaFoldDB" id="A0A1H4BMK4"/>
<dbReference type="PANTHER" id="PTHR45947:SF3">
    <property type="entry name" value="SULFOQUINOVOSYL TRANSFERASE SQD2"/>
    <property type="match status" value="1"/>
</dbReference>
<dbReference type="GO" id="GO:1901137">
    <property type="term" value="P:carbohydrate derivative biosynthetic process"/>
    <property type="evidence" value="ECO:0007669"/>
    <property type="project" value="UniProtKB-ARBA"/>
</dbReference>
<evidence type="ECO:0000313" key="5">
    <source>
        <dbReference type="EMBL" id="SEA49370.1"/>
    </source>
</evidence>
<dbReference type="GO" id="GO:0016757">
    <property type="term" value="F:glycosyltransferase activity"/>
    <property type="evidence" value="ECO:0007669"/>
    <property type="project" value="UniProtKB-KW"/>
</dbReference>
<gene>
    <name evidence="5" type="ORF">SAMN02910418_01715</name>
</gene>
<name>A0A1H4BMK4_9ACTO</name>
<evidence type="ECO:0000256" key="1">
    <source>
        <dbReference type="ARBA" id="ARBA00022676"/>
    </source>
</evidence>
<keyword evidence="2 5" id="KW-0808">Transferase</keyword>
<feature type="domain" description="Glycosyltransferase subfamily 4-like N-terminal" evidence="4">
    <location>
        <begin position="22"/>
        <end position="202"/>
    </location>
</feature>
<dbReference type="InterPro" id="IPR028098">
    <property type="entry name" value="Glyco_trans_4-like_N"/>
</dbReference>
<feature type="domain" description="Glycosyl transferase family 1" evidence="3">
    <location>
        <begin position="216"/>
        <end position="401"/>
    </location>
</feature>